<reference evidence="1 2" key="1">
    <citation type="journal article" date="2019" name="Commun. Biol.">
        <title>The bagworm genome reveals a unique fibroin gene that provides high tensile strength.</title>
        <authorList>
            <person name="Kono N."/>
            <person name="Nakamura H."/>
            <person name="Ohtoshi R."/>
            <person name="Tomita M."/>
            <person name="Numata K."/>
            <person name="Arakawa K."/>
        </authorList>
    </citation>
    <scope>NUCLEOTIDE SEQUENCE [LARGE SCALE GENOMIC DNA]</scope>
</reference>
<evidence type="ECO:0000313" key="2">
    <source>
        <dbReference type="Proteomes" id="UP000299102"/>
    </source>
</evidence>
<protein>
    <submittedName>
        <fullName evidence="1">Uncharacterized protein</fullName>
    </submittedName>
</protein>
<evidence type="ECO:0000313" key="1">
    <source>
        <dbReference type="EMBL" id="GBP69961.1"/>
    </source>
</evidence>
<comment type="caution">
    <text evidence="1">The sequence shown here is derived from an EMBL/GenBank/DDBJ whole genome shotgun (WGS) entry which is preliminary data.</text>
</comment>
<proteinExistence type="predicted"/>
<gene>
    <name evidence="1" type="ORF">EVAR_85729_1</name>
</gene>
<sequence length="95" mass="10940">MSLLTTVAHGRSQLQRCNYCIADLLGRNRISNEDVIESWNYHSLEEAISPLCPIFYSIRVWCLTKICRAGRFSCRRQVGRDMAPPQIFDFPKFAG</sequence>
<dbReference type="EMBL" id="BGZK01001057">
    <property type="protein sequence ID" value="GBP69961.1"/>
    <property type="molecule type" value="Genomic_DNA"/>
</dbReference>
<accession>A0A4C1Y132</accession>
<dbReference type="AlphaFoldDB" id="A0A4C1Y132"/>
<organism evidence="1 2">
    <name type="scientific">Eumeta variegata</name>
    <name type="common">Bagworm moth</name>
    <name type="synonym">Eumeta japonica</name>
    <dbReference type="NCBI Taxonomy" id="151549"/>
    <lineage>
        <taxon>Eukaryota</taxon>
        <taxon>Metazoa</taxon>
        <taxon>Ecdysozoa</taxon>
        <taxon>Arthropoda</taxon>
        <taxon>Hexapoda</taxon>
        <taxon>Insecta</taxon>
        <taxon>Pterygota</taxon>
        <taxon>Neoptera</taxon>
        <taxon>Endopterygota</taxon>
        <taxon>Lepidoptera</taxon>
        <taxon>Glossata</taxon>
        <taxon>Ditrysia</taxon>
        <taxon>Tineoidea</taxon>
        <taxon>Psychidae</taxon>
        <taxon>Oiketicinae</taxon>
        <taxon>Eumeta</taxon>
    </lineage>
</organism>
<keyword evidence="2" id="KW-1185">Reference proteome</keyword>
<dbReference type="Proteomes" id="UP000299102">
    <property type="component" value="Unassembled WGS sequence"/>
</dbReference>
<name>A0A4C1Y132_EUMVA</name>